<evidence type="ECO:0000259" key="1">
    <source>
        <dbReference type="Pfam" id="PF14062"/>
    </source>
</evidence>
<accession>A0A174BJ85</accession>
<feature type="domain" description="DUF4253" evidence="1">
    <location>
        <begin position="2"/>
        <end position="37"/>
    </location>
</feature>
<dbReference type="AlphaFoldDB" id="A0A174BJ85"/>
<sequence>MTVEQYGFCPDIDQNFEELGALADTLRQSTVWYFWWD</sequence>
<dbReference type="EMBL" id="UAVW01000009">
    <property type="protein sequence ID" value="SQB10872.1"/>
    <property type="molecule type" value="Genomic_DNA"/>
</dbReference>
<proteinExistence type="predicted"/>
<evidence type="ECO:0000313" key="2">
    <source>
        <dbReference type="EMBL" id="CUO01131.1"/>
    </source>
</evidence>
<reference evidence="3 5" key="2">
    <citation type="submission" date="2018-06" db="EMBL/GenBank/DDBJ databases">
        <authorList>
            <consortium name="Pathogen Informatics"/>
            <person name="Doyle S."/>
        </authorList>
    </citation>
    <scope>NUCLEOTIDE SEQUENCE [LARGE SCALE GENOMIC DNA]</scope>
    <source>
        <strain evidence="3 5">NCTC11224</strain>
    </source>
</reference>
<dbReference type="Proteomes" id="UP000095512">
    <property type="component" value="Unassembled WGS sequence"/>
</dbReference>
<organism evidence="2 4">
    <name type="scientific">Enterocloster clostridioformis</name>
    <dbReference type="NCBI Taxonomy" id="1531"/>
    <lineage>
        <taxon>Bacteria</taxon>
        <taxon>Bacillati</taxon>
        <taxon>Bacillota</taxon>
        <taxon>Clostridia</taxon>
        <taxon>Lachnospirales</taxon>
        <taxon>Lachnospiraceae</taxon>
        <taxon>Enterocloster</taxon>
    </lineage>
</organism>
<evidence type="ECO:0000313" key="5">
    <source>
        <dbReference type="Proteomes" id="UP000251853"/>
    </source>
</evidence>
<dbReference type="InterPro" id="IPR025349">
    <property type="entry name" value="DUF4253"/>
</dbReference>
<name>A0A174BJ85_9FIRM</name>
<evidence type="ECO:0000313" key="3">
    <source>
        <dbReference type="EMBL" id="SQB10872.1"/>
    </source>
</evidence>
<protein>
    <submittedName>
        <fullName evidence="2">Suppressor of fused protein (SUFU)</fullName>
    </submittedName>
</protein>
<gene>
    <name evidence="2" type="ORF">ERS852480_00275</name>
    <name evidence="3" type="ORF">NCTC11224_02213</name>
</gene>
<evidence type="ECO:0000313" key="4">
    <source>
        <dbReference type="Proteomes" id="UP000095512"/>
    </source>
</evidence>
<dbReference type="EMBL" id="CZAB01000002">
    <property type="protein sequence ID" value="CUO01131.1"/>
    <property type="molecule type" value="Genomic_DNA"/>
</dbReference>
<dbReference type="Pfam" id="PF14062">
    <property type="entry name" value="DUF4253"/>
    <property type="match status" value="1"/>
</dbReference>
<dbReference type="Proteomes" id="UP000251853">
    <property type="component" value="Unassembled WGS sequence"/>
</dbReference>
<reference evidence="2 4" key="1">
    <citation type="submission" date="2015-09" db="EMBL/GenBank/DDBJ databases">
        <authorList>
            <consortium name="Pathogen Informatics"/>
        </authorList>
    </citation>
    <scope>NUCLEOTIDE SEQUENCE [LARGE SCALE GENOMIC DNA]</scope>
    <source>
        <strain evidence="2 4">2789STDY5834865</strain>
    </source>
</reference>
<keyword evidence="5" id="KW-1185">Reference proteome</keyword>